<dbReference type="PANTHER" id="PTHR43378:SF2">
    <property type="entry name" value="UDP-3-O-ACYLGLUCOSAMINE N-ACYLTRANSFERASE 1, MITOCHONDRIAL-RELATED"/>
    <property type="match status" value="1"/>
</dbReference>
<evidence type="ECO:0000256" key="6">
    <source>
        <dbReference type="ARBA" id="ARBA00023315"/>
    </source>
</evidence>
<proteinExistence type="predicted"/>
<keyword evidence="9" id="KW-1185">Reference proteome</keyword>
<reference evidence="8 9" key="1">
    <citation type="submission" date="2016-10" db="EMBL/GenBank/DDBJ databases">
        <authorList>
            <person name="de Groot N.N."/>
        </authorList>
    </citation>
    <scope>NUCLEOTIDE SEQUENCE [LARGE SCALE GENOMIC DNA]</scope>
    <source>
        <strain evidence="8 9">DSM 11443</strain>
    </source>
</reference>
<dbReference type="STRING" id="74348.SAMN04488523_11816"/>
<dbReference type="InterPro" id="IPR018357">
    <property type="entry name" value="Hexapep_transf_CS"/>
</dbReference>
<evidence type="ECO:0000313" key="9">
    <source>
        <dbReference type="Proteomes" id="UP000198977"/>
    </source>
</evidence>
<dbReference type="PANTHER" id="PTHR43378">
    <property type="entry name" value="UDP-3-O-ACYLGLUCOSAMINE N-ACYLTRANSFERASE"/>
    <property type="match status" value="1"/>
</dbReference>
<dbReference type="InterPro" id="IPR007691">
    <property type="entry name" value="LpxD"/>
</dbReference>
<organism evidence="8 9">
    <name type="scientific">Sulfitobacter brevis</name>
    <dbReference type="NCBI Taxonomy" id="74348"/>
    <lineage>
        <taxon>Bacteria</taxon>
        <taxon>Pseudomonadati</taxon>
        <taxon>Pseudomonadota</taxon>
        <taxon>Alphaproteobacteria</taxon>
        <taxon>Rhodobacterales</taxon>
        <taxon>Roseobacteraceae</taxon>
        <taxon>Sulfitobacter</taxon>
    </lineage>
</organism>
<keyword evidence="1" id="KW-0444">Lipid biosynthesis</keyword>
<feature type="domain" description="UDP-3-O-[3-hydroxymyristoyl] glucosamine N-acyltransferase non-repeat region" evidence="7">
    <location>
        <begin position="22"/>
        <end position="89"/>
    </location>
</feature>
<keyword evidence="6 8" id="KW-0012">Acyltransferase</keyword>
<dbReference type="CDD" id="cd03352">
    <property type="entry name" value="LbH_LpxD"/>
    <property type="match status" value="1"/>
</dbReference>
<dbReference type="EMBL" id="FOMW01000018">
    <property type="protein sequence ID" value="SFF09701.1"/>
    <property type="molecule type" value="Genomic_DNA"/>
</dbReference>
<name>A0A1I2FZ39_9RHOB</name>
<dbReference type="Pfam" id="PF00132">
    <property type="entry name" value="Hexapep"/>
    <property type="match status" value="2"/>
</dbReference>
<dbReference type="NCBIfam" id="NF002060">
    <property type="entry name" value="PRK00892.1"/>
    <property type="match status" value="1"/>
</dbReference>
<keyword evidence="4" id="KW-0677">Repeat</keyword>
<dbReference type="Proteomes" id="UP000198977">
    <property type="component" value="Unassembled WGS sequence"/>
</dbReference>
<dbReference type="GO" id="GO:0016020">
    <property type="term" value="C:membrane"/>
    <property type="evidence" value="ECO:0007669"/>
    <property type="project" value="GOC"/>
</dbReference>
<dbReference type="GO" id="GO:0009245">
    <property type="term" value="P:lipid A biosynthetic process"/>
    <property type="evidence" value="ECO:0007669"/>
    <property type="project" value="UniProtKB-KW"/>
</dbReference>
<dbReference type="SUPFAM" id="SSF51161">
    <property type="entry name" value="Trimeric LpxA-like enzymes"/>
    <property type="match status" value="1"/>
</dbReference>
<dbReference type="NCBIfam" id="TIGR01853">
    <property type="entry name" value="lipid_A_lpxD"/>
    <property type="match status" value="1"/>
</dbReference>
<protein>
    <submittedName>
        <fullName evidence="8">UDP-3-O-[3-hydroxymyristoyl] glucosamine N-acyltransferase</fullName>
    </submittedName>
</protein>
<evidence type="ECO:0000256" key="4">
    <source>
        <dbReference type="ARBA" id="ARBA00022737"/>
    </source>
</evidence>
<evidence type="ECO:0000256" key="2">
    <source>
        <dbReference type="ARBA" id="ARBA00022556"/>
    </source>
</evidence>
<keyword evidence="2" id="KW-0441">Lipid A biosynthesis</keyword>
<dbReference type="InterPro" id="IPR020573">
    <property type="entry name" value="UDP_GlcNAc_AcTrfase_non-rep"/>
</dbReference>
<evidence type="ECO:0000256" key="1">
    <source>
        <dbReference type="ARBA" id="ARBA00022516"/>
    </source>
</evidence>
<gene>
    <name evidence="8" type="ORF">SAMN04488523_11816</name>
</gene>
<keyword evidence="5" id="KW-0443">Lipid metabolism</keyword>
<evidence type="ECO:0000256" key="3">
    <source>
        <dbReference type="ARBA" id="ARBA00022679"/>
    </source>
</evidence>
<dbReference type="OrthoDB" id="9784739at2"/>
<dbReference type="InterPro" id="IPR011004">
    <property type="entry name" value="Trimer_LpxA-like_sf"/>
</dbReference>
<dbReference type="RefSeq" id="WP_093925235.1">
    <property type="nucleotide sequence ID" value="NZ_FOMW01000018.1"/>
</dbReference>
<evidence type="ECO:0000256" key="5">
    <source>
        <dbReference type="ARBA" id="ARBA00023098"/>
    </source>
</evidence>
<evidence type="ECO:0000259" key="7">
    <source>
        <dbReference type="Pfam" id="PF04613"/>
    </source>
</evidence>
<sequence length="363" mass="37176">MDYSVKEIAAALGAVAVGDTTRKIARAAEPATAGPADLALAMNPKYAEGLAASAAKVALLWPDADWQSFGLEAAILPDRPRFAMAGLTRMLDAGQGFANGIHPSAVIDPSAELGEGVSVGPLAIISAGAKIGARSVIGPHCFVGQDVTLGADAYLREQVSIGARVQIGARFIAQPGARIGGDGFSFVTAEPSTVEAARHSLGDQGDAKLQPWARIHSLGAVTIGDDVEIGMGATIDCGTIRNTVIGDGSKLDNQVHLGHNVVVGKHCLLCGQVGVAGSVTIGDHVVLGGQVGVSDNIFIGAGVIAGGGTKLMTNVPAGRSMLGYPGTQMDKQVESYKAMRRLPRLLRDVEALKNAVFKSGKAD</sequence>
<keyword evidence="3 8" id="KW-0808">Transferase</keyword>
<dbReference type="InterPro" id="IPR001451">
    <property type="entry name" value="Hexapep"/>
</dbReference>
<dbReference type="Pfam" id="PF04613">
    <property type="entry name" value="LpxD"/>
    <property type="match status" value="1"/>
</dbReference>
<dbReference type="Gene3D" id="3.40.1390.10">
    <property type="entry name" value="MurE/MurF, N-terminal domain"/>
    <property type="match status" value="1"/>
</dbReference>
<accession>A0A1I2FZ39</accession>
<evidence type="ECO:0000313" key="8">
    <source>
        <dbReference type="EMBL" id="SFF09701.1"/>
    </source>
</evidence>
<dbReference type="PROSITE" id="PS00101">
    <property type="entry name" value="HEXAPEP_TRANSFERASES"/>
    <property type="match status" value="1"/>
</dbReference>
<dbReference type="AlphaFoldDB" id="A0A1I2FZ39"/>
<dbReference type="GO" id="GO:0016410">
    <property type="term" value="F:N-acyltransferase activity"/>
    <property type="evidence" value="ECO:0007669"/>
    <property type="project" value="InterPro"/>
</dbReference>
<dbReference type="Gene3D" id="2.160.10.10">
    <property type="entry name" value="Hexapeptide repeat proteins"/>
    <property type="match status" value="1"/>
</dbReference>